<dbReference type="Pfam" id="PF13377">
    <property type="entry name" value="Peripla_BP_3"/>
    <property type="match status" value="1"/>
</dbReference>
<dbReference type="SUPFAM" id="SSF53822">
    <property type="entry name" value="Periplasmic binding protein-like I"/>
    <property type="match status" value="1"/>
</dbReference>
<evidence type="ECO:0000256" key="3">
    <source>
        <dbReference type="ARBA" id="ARBA00023163"/>
    </source>
</evidence>
<dbReference type="AlphaFoldDB" id="A0A087C7M0"/>
<evidence type="ECO:0000256" key="1">
    <source>
        <dbReference type="ARBA" id="ARBA00023015"/>
    </source>
</evidence>
<feature type="domain" description="Transcriptional regulator LacI/GalR-like sensor" evidence="4">
    <location>
        <begin position="102"/>
        <end position="258"/>
    </location>
</feature>
<dbReference type="EMBL" id="JGZE01000002">
    <property type="protein sequence ID" value="KFI79270.1"/>
    <property type="molecule type" value="Genomic_DNA"/>
</dbReference>
<evidence type="ECO:0000313" key="6">
    <source>
        <dbReference type="Proteomes" id="UP000029082"/>
    </source>
</evidence>
<dbReference type="STRING" id="1437603.GCA_000771525_00911"/>
<name>A0A087C7M0_9BIFI</name>
<comment type="caution">
    <text evidence="5">The sequence shown here is derived from an EMBL/GenBank/DDBJ whole genome shotgun (WGS) entry which is preliminary data.</text>
</comment>
<keyword evidence="6" id="KW-1185">Reference proteome</keyword>
<sequence length="269" mass="29518">MNFDVAVSDVYEPVSLELLHRILAEPLIRSLHPSVSAWSSGRELSVVEDPDDGAAVVIGGGADRLPLSSGPSAMLTIHVPDLRGRVVLVADNRDAYEACMMHLDELGHRRVVFLCGDPQLFGNRGRKRDFRETLIRRRTVLTPMFVDVDHTSDAAANALRILRGRGTTAVVCSTDMLASAVIHEACRLGLRVPEDLSVVGYGDSFEAALQSPELTTIRMPFARVSKAVAQILYEYSVSRSVDVDRLSFRSEFIIRQSTGLCPEDVGENL</sequence>
<dbReference type="GeneID" id="93095284"/>
<dbReference type="RefSeq" id="WP_161786352.1">
    <property type="nucleotide sequence ID" value="NZ_JDUO01000023.1"/>
</dbReference>
<dbReference type="OrthoDB" id="3227375at2"/>
<keyword evidence="3" id="KW-0804">Transcription</keyword>
<evidence type="ECO:0000259" key="4">
    <source>
        <dbReference type="Pfam" id="PF13377"/>
    </source>
</evidence>
<keyword evidence="1" id="KW-0805">Transcription regulation</keyword>
<keyword evidence="2" id="KW-0238">DNA-binding</keyword>
<reference evidence="5 6" key="1">
    <citation type="submission" date="2014-03" db="EMBL/GenBank/DDBJ databases">
        <title>Genomics of Bifidobacteria.</title>
        <authorList>
            <person name="Ventura M."/>
            <person name="Milani C."/>
            <person name="Lugli G.A."/>
        </authorList>
    </citation>
    <scope>NUCLEOTIDE SEQUENCE [LARGE SCALE GENOMIC DNA]</scope>
    <source>
        <strain evidence="5 6">DSM 21395</strain>
    </source>
</reference>
<dbReference type="PANTHER" id="PTHR30146">
    <property type="entry name" value="LACI-RELATED TRANSCRIPTIONAL REPRESSOR"/>
    <property type="match status" value="1"/>
</dbReference>
<accession>A0A087C7M0</accession>
<proteinExistence type="predicted"/>
<organism evidence="5 6">
    <name type="scientific">Bifidobacterium mongoliense DSM 21395</name>
    <dbReference type="NCBI Taxonomy" id="1437603"/>
    <lineage>
        <taxon>Bacteria</taxon>
        <taxon>Bacillati</taxon>
        <taxon>Actinomycetota</taxon>
        <taxon>Actinomycetes</taxon>
        <taxon>Bifidobacteriales</taxon>
        <taxon>Bifidobacteriaceae</taxon>
        <taxon>Bifidobacterium</taxon>
    </lineage>
</organism>
<dbReference type="PANTHER" id="PTHR30146:SF109">
    <property type="entry name" value="HTH-TYPE TRANSCRIPTIONAL REGULATOR GALS"/>
    <property type="match status" value="1"/>
</dbReference>
<dbReference type="InterPro" id="IPR046335">
    <property type="entry name" value="LacI/GalR-like_sensor"/>
</dbReference>
<dbReference type="Proteomes" id="UP000029082">
    <property type="component" value="Unassembled WGS sequence"/>
</dbReference>
<gene>
    <name evidence="5" type="ORF">BMON_0477</name>
</gene>
<dbReference type="GO" id="GO:0000976">
    <property type="term" value="F:transcription cis-regulatory region binding"/>
    <property type="evidence" value="ECO:0007669"/>
    <property type="project" value="TreeGrafter"/>
</dbReference>
<dbReference type="GO" id="GO:0003700">
    <property type="term" value="F:DNA-binding transcription factor activity"/>
    <property type="evidence" value="ECO:0007669"/>
    <property type="project" value="TreeGrafter"/>
</dbReference>
<evidence type="ECO:0000256" key="2">
    <source>
        <dbReference type="ARBA" id="ARBA00023125"/>
    </source>
</evidence>
<evidence type="ECO:0000313" key="5">
    <source>
        <dbReference type="EMBL" id="KFI79270.1"/>
    </source>
</evidence>
<dbReference type="Gene3D" id="3.40.50.2300">
    <property type="match status" value="2"/>
</dbReference>
<dbReference type="eggNOG" id="COG1609">
    <property type="taxonomic scope" value="Bacteria"/>
</dbReference>
<protein>
    <submittedName>
        <fullName evidence="5">LacI family transcriptional regulator</fullName>
    </submittedName>
</protein>
<dbReference type="InterPro" id="IPR028082">
    <property type="entry name" value="Peripla_BP_I"/>
</dbReference>